<dbReference type="FunFam" id="2.60.260.20:FF:000015">
    <property type="entry name" value="Heat shock protein 40"/>
    <property type="match status" value="1"/>
</dbReference>
<dbReference type="RefSeq" id="XP_068370673.1">
    <property type="nucleotide sequence ID" value="XM_068490782.1"/>
</dbReference>
<dbReference type="GO" id="GO:0051087">
    <property type="term" value="F:protein-folding chaperone binding"/>
    <property type="evidence" value="ECO:0007669"/>
    <property type="project" value="TreeGrafter"/>
</dbReference>
<dbReference type="PROSITE" id="PS00636">
    <property type="entry name" value="DNAJ_1"/>
    <property type="match status" value="1"/>
</dbReference>
<reference evidence="3" key="1">
    <citation type="submission" date="2016-10" db="EMBL/GenBank/DDBJ databases">
        <authorList>
            <person name="Benchimol M."/>
            <person name="Almeida L.G."/>
            <person name="Vasconcelos A.T."/>
            <person name="Perreira-Neves A."/>
            <person name="Rosa I.A."/>
            <person name="Tasca T."/>
            <person name="Bogo M.R."/>
            <person name="de Souza W."/>
        </authorList>
    </citation>
    <scope>NUCLEOTIDE SEQUENCE [LARGE SCALE GENOMIC DNA]</scope>
    <source>
        <strain evidence="3">K</strain>
    </source>
</reference>
<accession>A0A1J4L200</accession>
<dbReference type="InterPro" id="IPR002939">
    <property type="entry name" value="DnaJ_C"/>
</dbReference>
<dbReference type="SUPFAM" id="SSF46565">
    <property type="entry name" value="Chaperone J-domain"/>
    <property type="match status" value="1"/>
</dbReference>
<dbReference type="InterPro" id="IPR008971">
    <property type="entry name" value="HSP40/DnaJ_pept-bd"/>
</dbReference>
<sequence length="311" mass="34175">MGKDYYSILGVSRNADEKELKRAYRKLAMKWHPDKNPDNQAEAQSKFQEISEAYDVLNDPKKRQVYDQFGEEGLKGSAGGGYSFNFGSAQDLFSHIFGGMGGMGGMGGFEDILGGMGGFGRGMGGMGGMGGMRRGPRKPDPAILNVNCTLEQLFTGCKKTLKVTRTINGRPDVKTFEIDVQPGWKEGTKITYDNEGDQNPGQLPQDIQFIIKTREHDVWRREGDNLVTEEIISLKQALCGFTHTRMGVDGQPVVLEVKDCISPGADRRVVGAGMPKRGGGRGDAIFKFRISFPSHLTDEQKEAIAKNLPDE</sequence>
<dbReference type="Proteomes" id="UP000179807">
    <property type="component" value="Unassembled WGS sequence"/>
</dbReference>
<keyword evidence="1" id="KW-0143">Chaperone</keyword>
<name>A0A1J4L200_9EUKA</name>
<dbReference type="EMBL" id="MLAK01000002">
    <property type="protein sequence ID" value="OHT17537.1"/>
    <property type="molecule type" value="Genomic_DNA"/>
</dbReference>
<keyword evidence="4" id="KW-1185">Reference proteome</keyword>
<dbReference type="VEuPathDB" id="TrichDB:TRFO_02592"/>
<dbReference type="GO" id="GO:0005829">
    <property type="term" value="C:cytosol"/>
    <property type="evidence" value="ECO:0007669"/>
    <property type="project" value="TreeGrafter"/>
</dbReference>
<dbReference type="Pfam" id="PF00226">
    <property type="entry name" value="DnaJ"/>
    <property type="match status" value="1"/>
</dbReference>
<dbReference type="OrthoDB" id="550424at2759"/>
<dbReference type="FunFam" id="2.60.260.20:FF:000013">
    <property type="entry name" value="DnaJ subfamily B member 11"/>
    <property type="match status" value="1"/>
</dbReference>
<dbReference type="InterPro" id="IPR051339">
    <property type="entry name" value="DnaJ_subfamily_B"/>
</dbReference>
<evidence type="ECO:0000259" key="2">
    <source>
        <dbReference type="PROSITE" id="PS50076"/>
    </source>
</evidence>
<evidence type="ECO:0000256" key="1">
    <source>
        <dbReference type="ARBA" id="ARBA00023186"/>
    </source>
</evidence>
<dbReference type="GeneID" id="94825486"/>
<dbReference type="PROSITE" id="PS50076">
    <property type="entry name" value="DNAJ_2"/>
    <property type="match status" value="1"/>
</dbReference>
<dbReference type="Gene3D" id="1.10.287.110">
    <property type="entry name" value="DnaJ domain"/>
    <property type="match status" value="1"/>
</dbReference>
<proteinExistence type="predicted"/>
<dbReference type="Gene3D" id="2.60.260.20">
    <property type="entry name" value="Urease metallochaperone UreE, N-terminal domain"/>
    <property type="match status" value="2"/>
</dbReference>
<dbReference type="PANTHER" id="PTHR24078">
    <property type="entry name" value="DNAJ HOMOLOG SUBFAMILY C MEMBER"/>
    <property type="match status" value="1"/>
</dbReference>
<organism evidence="3 4">
    <name type="scientific">Tritrichomonas foetus</name>
    <dbReference type="NCBI Taxonomy" id="1144522"/>
    <lineage>
        <taxon>Eukaryota</taxon>
        <taxon>Metamonada</taxon>
        <taxon>Parabasalia</taxon>
        <taxon>Tritrichomonadida</taxon>
        <taxon>Tritrichomonadidae</taxon>
        <taxon>Tritrichomonas</taxon>
    </lineage>
</organism>
<dbReference type="GO" id="GO:0051082">
    <property type="term" value="F:unfolded protein binding"/>
    <property type="evidence" value="ECO:0007669"/>
    <property type="project" value="InterPro"/>
</dbReference>
<dbReference type="PRINTS" id="PR00625">
    <property type="entry name" value="JDOMAIN"/>
</dbReference>
<evidence type="ECO:0000313" key="4">
    <source>
        <dbReference type="Proteomes" id="UP000179807"/>
    </source>
</evidence>
<dbReference type="InterPro" id="IPR036869">
    <property type="entry name" value="J_dom_sf"/>
</dbReference>
<dbReference type="PANTHER" id="PTHR24078:SF562">
    <property type="entry name" value="DNAJ DOMAIN CONTAINING PROTEIN"/>
    <property type="match status" value="1"/>
</dbReference>
<comment type="caution">
    <text evidence="3">The sequence shown here is derived from an EMBL/GenBank/DDBJ whole genome shotgun (WGS) entry which is preliminary data.</text>
</comment>
<dbReference type="GO" id="GO:0006457">
    <property type="term" value="P:protein folding"/>
    <property type="evidence" value="ECO:0007669"/>
    <property type="project" value="InterPro"/>
</dbReference>
<dbReference type="Pfam" id="PF01556">
    <property type="entry name" value="DnaJ_C"/>
    <property type="match status" value="1"/>
</dbReference>
<protein>
    <submittedName>
        <fullName evidence="3">DnaJ domain containing protein</fullName>
    </submittedName>
</protein>
<gene>
    <name evidence="3" type="ORF">TRFO_02592</name>
</gene>
<feature type="domain" description="J" evidence="2">
    <location>
        <begin position="4"/>
        <end position="70"/>
    </location>
</feature>
<dbReference type="CDD" id="cd06257">
    <property type="entry name" value="DnaJ"/>
    <property type="match status" value="1"/>
</dbReference>
<dbReference type="InterPro" id="IPR018253">
    <property type="entry name" value="DnaJ_domain_CS"/>
</dbReference>
<evidence type="ECO:0000313" key="3">
    <source>
        <dbReference type="EMBL" id="OHT17537.1"/>
    </source>
</evidence>
<dbReference type="FunFam" id="1.10.287.110:FF:000034">
    <property type="entry name" value="Chaperone protein DnaJ"/>
    <property type="match status" value="1"/>
</dbReference>
<dbReference type="AlphaFoldDB" id="A0A1J4L200"/>
<dbReference type="CDD" id="cd10747">
    <property type="entry name" value="DnaJ_C"/>
    <property type="match status" value="1"/>
</dbReference>
<dbReference type="InterPro" id="IPR001623">
    <property type="entry name" value="DnaJ_domain"/>
</dbReference>
<dbReference type="SMART" id="SM00271">
    <property type="entry name" value="DnaJ"/>
    <property type="match status" value="1"/>
</dbReference>
<dbReference type="SUPFAM" id="SSF49493">
    <property type="entry name" value="HSP40/DnaJ peptide-binding domain"/>
    <property type="match status" value="2"/>
</dbReference>